<dbReference type="AlphaFoldDB" id="A0A9Q3GYX9"/>
<gene>
    <name evidence="2" type="ORF">O181_023280</name>
</gene>
<feature type="compositionally biased region" description="Basic and acidic residues" evidence="1">
    <location>
        <begin position="1"/>
        <end position="21"/>
    </location>
</feature>
<accession>A0A9Q3GYX9</accession>
<feature type="region of interest" description="Disordered" evidence="1">
    <location>
        <begin position="1"/>
        <end position="76"/>
    </location>
</feature>
<evidence type="ECO:0000256" key="1">
    <source>
        <dbReference type="SAM" id="MobiDB-lite"/>
    </source>
</evidence>
<proteinExistence type="predicted"/>
<dbReference type="EMBL" id="AVOT02007282">
    <property type="protein sequence ID" value="MBW0483565.1"/>
    <property type="molecule type" value="Genomic_DNA"/>
</dbReference>
<organism evidence="2 3">
    <name type="scientific">Austropuccinia psidii MF-1</name>
    <dbReference type="NCBI Taxonomy" id="1389203"/>
    <lineage>
        <taxon>Eukaryota</taxon>
        <taxon>Fungi</taxon>
        <taxon>Dikarya</taxon>
        <taxon>Basidiomycota</taxon>
        <taxon>Pucciniomycotina</taxon>
        <taxon>Pucciniomycetes</taxon>
        <taxon>Pucciniales</taxon>
        <taxon>Sphaerophragmiaceae</taxon>
        <taxon>Austropuccinia</taxon>
    </lineage>
</organism>
<comment type="caution">
    <text evidence="2">The sequence shown here is derived from an EMBL/GenBank/DDBJ whole genome shotgun (WGS) entry which is preliminary data.</text>
</comment>
<evidence type="ECO:0000313" key="2">
    <source>
        <dbReference type="EMBL" id="MBW0483565.1"/>
    </source>
</evidence>
<name>A0A9Q3GYX9_9BASI</name>
<protein>
    <submittedName>
        <fullName evidence="2">Uncharacterized protein</fullName>
    </submittedName>
</protein>
<feature type="compositionally biased region" description="Polar residues" evidence="1">
    <location>
        <begin position="61"/>
        <end position="72"/>
    </location>
</feature>
<dbReference type="Proteomes" id="UP000765509">
    <property type="component" value="Unassembled WGS sequence"/>
</dbReference>
<reference evidence="2" key="1">
    <citation type="submission" date="2021-03" db="EMBL/GenBank/DDBJ databases">
        <title>Draft genome sequence of rust myrtle Austropuccinia psidii MF-1, a brazilian biotype.</title>
        <authorList>
            <person name="Quecine M.C."/>
            <person name="Pachon D.M.R."/>
            <person name="Bonatelli M.L."/>
            <person name="Correr F.H."/>
            <person name="Franceschini L.M."/>
            <person name="Leite T.F."/>
            <person name="Margarido G.R.A."/>
            <person name="Almeida C.A."/>
            <person name="Ferrarezi J.A."/>
            <person name="Labate C.A."/>
        </authorList>
    </citation>
    <scope>NUCLEOTIDE SEQUENCE</scope>
    <source>
        <strain evidence="2">MF-1</strain>
    </source>
</reference>
<keyword evidence="3" id="KW-1185">Reference proteome</keyword>
<sequence>MSPVHQRDLSIPRNQPEERKGLLRSRRSGFGQHGEWQDTEGNHSHTPIQQRAQTRGLARHGSSTSAPPTSQRPILVEHGAQRVQLGFKLSRTRGKLPEYISQRYVFQRPYEN</sequence>
<feature type="compositionally biased region" description="Polar residues" evidence="1">
    <location>
        <begin position="44"/>
        <end position="53"/>
    </location>
</feature>
<evidence type="ECO:0000313" key="3">
    <source>
        <dbReference type="Proteomes" id="UP000765509"/>
    </source>
</evidence>